<dbReference type="PROSITE" id="PS50106">
    <property type="entry name" value="PDZ"/>
    <property type="match status" value="1"/>
</dbReference>
<protein>
    <recommendedName>
        <fullName evidence="2">PDZ domain-containing protein</fullName>
    </recommendedName>
</protein>
<evidence type="ECO:0000259" key="2">
    <source>
        <dbReference type="PROSITE" id="PS50106"/>
    </source>
</evidence>
<dbReference type="InterPro" id="IPR041489">
    <property type="entry name" value="PDZ_6"/>
</dbReference>
<dbReference type="SMART" id="SM00228">
    <property type="entry name" value="PDZ"/>
    <property type="match status" value="1"/>
</dbReference>
<dbReference type="GO" id="GO:0012501">
    <property type="term" value="P:programmed cell death"/>
    <property type="evidence" value="ECO:0007669"/>
    <property type="project" value="TreeGrafter"/>
</dbReference>
<dbReference type="PANTHER" id="PTHR22939">
    <property type="entry name" value="SERINE PROTEASE FAMILY S1C HTRA-RELATED"/>
    <property type="match status" value="1"/>
</dbReference>
<feature type="domain" description="PDZ" evidence="2">
    <location>
        <begin position="60"/>
        <end position="113"/>
    </location>
</feature>
<dbReference type="GO" id="GO:0005739">
    <property type="term" value="C:mitochondrion"/>
    <property type="evidence" value="ECO:0007669"/>
    <property type="project" value="TreeGrafter"/>
</dbReference>
<gene>
    <name evidence="3" type="ORF">chiPu_0026063</name>
</gene>
<dbReference type="AlphaFoldDB" id="A0A401THJ7"/>
<comment type="similarity">
    <text evidence="1">Belongs to the peptidase S1C family.</text>
</comment>
<comment type="caution">
    <text evidence="3">The sequence shown here is derived from an EMBL/GenBank/DDBJ whole genome shotgun (WGS) entry which is preliminary data.</text>
</comment>
<dbReference type="Pfam" id="PF17820">
    <property type="entry name" value="PDZ_6"/>
    <property type="match status" value="1"/>
</dbReference>
<dbReference type="Proteomes" id="UP000287033">
    <property type="component" value="Unassembled WGS sequence"/>
</dbReference>
<dbReference type="OrthoDB" id="4217619at2759"/>
<evidence type="ECO:0000313" key="4">
    <source>
        <dbReference type="Proteomes" id="UP000287033"/>
    </source>
</evidence>
<dbReference type="OMA" id="LMINIVP"/>
<dbReference type="SUPFAM" id="SSF50156">
    <property type="entry name" value="PDZ domain-like"/>
    <property type="match status" value="1"/>
</dbReference>
<proteinExistence type="inferred from homology"/>
<dbReference type="GO" id="GO:0043065">
    <property type="term" value="P:positive regulation of apoptotic process"/>
    <property type="evidence" value="ECO:0007669"/>
    <property type="project" value="TreeGrafter"/>
</dbReference>
<dbReference type="GO" id="GO:0004252">
    <property type="term" value="F:serine-type endopeptidase activity"/>
    <property type="evidence" value="ECO:0007669"/>
    <property type="project" value="TreeGrafter"/>
</dbReference>
<dbReference type="GO" id="GO:0006508">
    <property type="term" value="P:proteolysis"/>
    <property type="evidence" value="ECO:0007669"/>
    <property type="project" value="TreeGrafter"/>
</dbReference>
<reference evidence="3 4" key="1">
    <citation type="journal article" date="2018" name="Nat. Ecol. Evol.">
        <title>Shark genomes provide insights into elasmobranch evolution and the origin of vertebrates.</title>
        <authorList>
            <person name="Hara Y"/>
            <person name="Yamaguchi K"/>
            <person name="Onimaru K"/>
            <person name="Kadota M"/>
            <person name="Koyanagi M"/>
            <person name="Keeley SD"/>
            <person name="Tatsumi K"/>
            <person name="Tanaka K"/>
            <person name="Motone F"/>
            <person name="Kageyama Y"/>
            <person name="Nozu R"/>
            <person name="Adachi N"/>
            <person name="Nishimura O"/>
            <person name="Nakagawa R"/>
            <person name="Tanegashima C"/>
            <person name="Kiyatake I"/>
            <person name="Matsumoto R"/>
            <person name="Murakumo K"/>
            <person name="Nishida K"/>
            <person name="Terakita A"/>
            <person name="Kuratani S"/>
            <person name="Sato K"/>
            <person name="Hyodo S Kuraku.S."/>
        </authorList>
    </citation>
    <scope>NUCLEOTIDE SEQUENCE [LARGE SCALE GENOMIC DNA]</scope>
</reference>
<keyword evidence="4" id="KW-1185">Reference proteome</keyword>
<dbReference type="STRING" id="137246.A0A401THJ7"/>
<evidence type="ECO:0000313" key="3">
    <source>
        <dbReference type="EMBL" id="GCC42134.1"/>
    </source>
</evidence>
<sequence>MWGIKAEGRWYLEFQASLLECLWEGKGISEAGTTWSDFQHFRILRELKLRDPRFPNVSYGVLIHKVITGSPAYLAGVRPGDIVLEINGRVVKTAEDVYRAVHRENSLTVVVRRGSEELMINIVPEVPE</sequence>
<name>A0A401THJ7_CHIPU</name>
<organism evidence="3 4">
    <name type="scientific">Chiloscyllium punctatum</name>
    <name type="common">Brownbanded bambooshark</name>
    <name type="synonym">Hemiscyllium punctatum</name>
    <dbReference type="NCBI Taxonomy" id="137246"/>
    <lineage>
        <taxon>Eukaryota</taxon>
        <taxon>Metazoa</taxon>
        <taxon>Chordata</taxon>
        <taxon>Craniata</taxon>
        <taxon>Vertebrata</taxon>
        <taxon>Chondrichthyes</taxon>
        <taxon>Elasmobranchii</taxon>
        <taxon>Galeomorphii</taxon>
        <taxon>Galeoidea</taxon>
        <taxon>Orectolobiformes</taxon>
        <taxon>Hemiscylliidae</taxon>
        <taxon>Chiloscyllium</taxon>
    </lineage>
</organism>
<dbReference type="InterPro" id="IPR001478">
    <property type="entry name" value="PDZ"/>
</dbReference>
<evidence type="ECO:0000256" key="1">
    <source>
        <dbReference type="ARBA" id="ARBA00010541"/>
    </source>
</evidence>
<accession>A0A401THJ7</accession>
<dbReference type="InterPro" id="IPR036034">
    <property type="entry name" value="PDZ_sf"/>
</dbReference>
<dbReference type="EMBL" id="BEZZ01071476">
    <property type="protein sequence ID" value="GCC42134.1"/>
    <property type="molecule type" value="Genomic_DNA"/>
</dbReference>
<dbReference type="Gene3D" id="2.30.42.10">
    <property type="match status" value="1"/>
</dbReference>
<dbReference type="PANTHER" id="PTHR22939:SF127">
    <property type="entry name" value="SERINE PROTEASE HTRA2, MITOCHONDRIAL"/>
    <property type="match status" value="1"/>
</dbReference>